<evidence type="ECO:0000313" key="1">
    <source>
        <dbReference type="EMBL" id="AWK89673.1"/>
    </source>
</evidence>
<gene>
    <name evidence="1" type="ORF">DEW08_27190</name>
</gene>
<dbReference type="RefSeq" id="WP_109333202.1">
    <property type="nucleotide sequence ID" value="NZ_CP029357.1"/>
</dbReference>
<accession>A0A2S2CYS4</accession>
<dbReference type="KEGG" id="azz:DEW08_27190"/>
<proteinExistence type="predicted"/>
<organism evidence="1 2">
    <name type="scientific">Azospirillum thermophilum</name>
    <dbReference type="NCBI Taxonomy" id="2202148"/>
    <lineage>
        <taxon>Bacteria</taxon>
        <taxon>Pseudomonadati</taxon>
        <taxon>Pseudomonadota</taxon>
        <taxon>Alphaproteobacteria</taxon>
        <taxon>Rhodospirillales</taxon>
        <taxon>Azospirillaceae</taxon>
        <taxon>Azospirillum</taxon>
    </lineage>
</organism>
<dbReference type="OrthoDB" id="7306041at2"/>
<dbReference type="AlphaFoldDB" id="A0A2S2CYS4"/>
<protein>
    <submittedName>
        <fullName evidence="1">Uncharacterized protein</fullName>
    </submittedName>
</protein>
<keyword evidence="2" id="KW-1185">Reference proteome</keyword>
<keyword evidence="1" id="KW-0614">Plasmid</keyword>
<sequence>MSKMTMWAETDMRGFTAECLFNEDARTFEVLVSASGPWLCRSDSFPCGREPVPDMAEADRDQSIALAERLIREVAQDLGDH</sequence>
<geneLocation type="plasmid" evidence="1 2">
    <name>unnamed2</name>
</geneLocation>
<dbReference type="EMBL" id="CP029357">
    <property type="protein sequence ID" value="AWK89673.1"/>
    <property type="molecule type" value="Genomic_DNA"/>
</dbReference>
<evidence type="ECO:0000313" key="2">
    <source>
        <dbReference type="Proteomes" id="UP000245629"/>
    </source>
</evidence>
<reference evidence="2" key="1">
    <citation type="submission" date="2018-05" db="EMBL/GenBank/DDBJ databases">
        <title>Azospirillum thermophila sp. nov., a novel isolated from hot spring.</title>
        <authorList>
            <person name="Zhao Z."/>
        </authorList>
    </citation>
    <scope>NUCLEOTIDE SEQUENCE [LARGE SCALE GENOMIC DNA]</scope>
    <source>
        <strain evidence="2">CFH 70021</strain>
        <plasmid evidence="2">unnamed2</plasmid>
    </source>
</reference>
<name>A0A2S2CYS4_9PROT</name>
<dbReference type="Proteomes" id="UP000245629">
    <property type="component" value="Plasmid unnamed2"/>
</dbReference>